<dbReference type="PATRIC" id="fig|1177755.3.peg.2755"/>
<comment type="subcellular location">
    <subcellularLocation>
        <location evidence="1 9 10">Cytoplasm</location>
    </subcellularLocation>
</comment>
<evidence type="ECO:0000256" key="1">
    <source>
        <dbReference type="ARBA" id="ARBA00004496"/>
    </source>
</evidence>
<keyword evidence="14" id="KW-1185">Reference proteome</keyword>
<comment type="caution">
    <text evidence="13">The sequence shown here is derived from an EMBL/GenBank/DDBJ whole genome shotgun (WGS) entry which is preliminary data.</text>
</comment>
<keyword evidence="5 9" id="KW-0235">DNA replication</keyword>
<feature type="binding site" evidence="9">
    <location>
        <begin position="58"/>
        <end position="65"/>
    </location>
    <ligand>
        <name>ATP</name>
        <dbReference type="ChEBI" id="CHEBI:30616"/>
    </ligand>
</feature>
<dbReference type="GO" id="GO:0000731">
    <property type="term" value="P:DNA synthesis involved in DNA repair"/>
    <property type="evidence" value="ECO:0007669"/>
    <property type="project" value="TreeGrafter"/>
</dbReference>
<dbReference type="NCBIfam" id="TIGR00611">
    <property type="entry name" value="recf"/>
    <property type="match status" value="1"/>
</dbReference>
<dbReference type="PANTHER" id="PTHR32182:SF0">
    <property type="entry name" value="DNA REPLICATION AND REPAIR PROTEIN RECF"/>
    <property type="match status" value="1"/>
</dbReference>
<dbReference type="Proteomes" id="UP000095087">
    <property type="component" value="Unassembled WGS sequence"/>
</dbReference>
<dbReference type="PROSITE" id="PS00617">
    <property type="entry name" value="RECF_1"/>
    <property type="match status" value="1"/>
</dbReference>
<dbReference type="InterPro" id="IPR027417">
    <property type="entry name" value="P-loop_NTPase"/>
</dbReference>
<dbReference type="PROSITE" id="PS00618">
    <property type="entry name" value="RECF_2"/>
    <property type="match status" value="1"/>
</dbReference>
<evidence type="ECO:0000256" key="3">
    <source>
        <dbReference type="ARBA" id="ARBA00020170"/>
    </source>
</evidence>
<dbReference type="GO" id="GO:0005524">
    <property type="term" value="F:ATP binding"/>
    <property type="evidence" value="ECO:0007669"/>
    <property type="project" value="UniProtKB-UniRule"/>
</dbReference>
<dbReference type="GO" id="GO:0006260">
    <property type="term" value="P:DNA replication"/>
    <property type="evidence" value="ECO:0007669"/>
    <property type="project" value="UniProtKB-UniRule"/>
</dbReference>
<keyword evidence="9 10" id="KW-0227">DNA damage</keyword>
<sequence>MTARPIANEHPPTSGSPNGGSDHNRAQRLFVEQLTLTDFRNFASARLNLDGRPVVLVGDNGAGKTSLLEAVSLLGAGQGLRSRPYKELARHGGRGGWAIAGKVASGGETVPLGTGFGLAGDEDRASRNVRIAGKESSSNALANHVKVVWLIPAMDGLFTGPASERRRFLDRLMLAVDPKMRTPRARFERAMRQRNRLFQLHEGSPSLFAGLEEQMAETGTAIAAARLDAVSRLAALIEASKESLMQGLFPWASLALAGTLEADLMDGSAVEVEDAYRERLAVTRERDRAAQRTLEGPHRSDLVVSHGPSERPAEICSSGEQKALLLGLILSQAALITELDGAAPLILLDEVAAHLDATRREALFSEIFRLGAQAWMTGTEASVFASMTPKAQIFGVNCGTISD</sequence>
<keyword evidence="7 9" id="KW-0067">ATP-binding</keyword>
<evidence type="ECO:0000256" key="4">
    <source>
        <dbReference type="ARBA" id="ARBA00022490"/>
    </source>
</evidence>
<dbReference type="GO" id="GO:0009432">
    <property type="term" value="P:SOS response"/>
    <property type="evidence" value="ECO:0007669"/>
    <property type="project" value="UniProtKB-UniRule"/>
</dbReference>
<dbReference type="OrthoDB" id="9803889at2"/>
<dbReference type="GO" id="GO:0006302">
    <property type="term" value="P:double-strand break repair"/>
    <property type="evidence" value="ECO:0007669"/>
    <property type="project" value="TreeGrafter"/>
</dbReference>
<dbReference type="SUPFAM" id="SSF52540">
    <property type="entry name" value="P-loop containing nucleoside triphosphate hydrolases"/>
    <property type="match status" value="1"/>
</dbReference>
<proteinExistence type="inferred from homology"/>
<keyword evidence="6 9" id="KW-0547">Nucleotide-binding</keyword>
<dbReference type="Pfam" id="PF02463">
    <property type="entry name" value="SMC_N"/>
    <property type="match status" value="1"/>
</dbReference>
<evidence type="ECO:0000313" key="13">
    <source>
        <dbReference type="EMBL" id="ODA66334.1"/>
    </source>
</evidence>
<evidence type="ECO:0000256" key="11">
    <source>
        <dbReference type="SAM" id="MobiDB-lite"/>
    </source>
</evidence>
<name>A0A1E2RVT0_9HYPH</name>
<evidence type="ECO:0000313" key="14">
    <source>
        <dbReference type="Proteomes" id="UP000095087"/>
    </source>
</evidence>
<dbReference type="PANTHER" id="PTHR32182">
    <property type="entry name" value="DNA REPLICATION AND REPAIR PROTEIN RECF"/>
    <property type="match status" value="1"/>
</dbReference>
<feature type="compositionally biased region" description="Polar residues" evidence="11">
    <location>
        <begin position="11"/>
        <end position="21"/>
    </location>
</feature>
<evidence type="ECO:0000259" key="12">
    <source>
        <dbReference type="Pfam" id="PF02463"/>
    </source>
</evidence>
<dbReference type="Gene3D" id="1.20.1050.90">
    <property type="entry name" value="RecF/RecN/SMC, N-terminal domain"/>
    <property type="match status" value="1"/>
</dbReference>
<dbReference type="STRING" id="1177755.A7A08_02732"/>
<evidence type="ECO:0000256" key="10">
    <source>
        <dbReference type="RuleBase" id="RU000578"/>
    </source>
</evidence>
<dbReference type="Gene3D" id="3.40.50.300">
    <property type="entry name" value="P-loop containing nucleotide triphosphate hydrolases"/>
    <property type="match status" value="1"/>
</dbReference>
<dbReference type="InterPro" id="IPR018078">
    <property type="entry name" value="DNA-binding_RecF_CS"/>
</dbReference>
<dbReference type="GO" id="GO:0005737">
    <property type="term" value="C:cytoplasm"/>
    <property type="evidence" value="ECO:0007669"/>
    <property type="project" value="UniProtKB-SubCell"/>
</dbReference>
<evidence type="ECO:0000256" key="7">
    <source>
        <dbReference type="ARBA" id="ARBA00022840"/>
    </source>
</evidence>
<dbReference type="HAMAP" id="MF_00365">
    <property type="entry name" value="RecF"/>
    <property type="match status" value="1"/>
</dbReference>
<protein>
    <recommendedName>
        <fullName evidence="3 9">DNA replication and repair protein RecF</fullName>
    </recommendedName>
</protein>
<dbReference type="AlphaFoldDB" id="A0A1E2RVT0"/>
<evidence type="ECO:0000256" key="5">
    <source>
        <dbReference type="ARBA" id="ARBA00022705"/>
    </source>
</evidence>
<dbReference type="EMBL" id="MASI01000008">
    <property type="protein sequence ID" value="ODA66334.1"/>
    <property type="molecule type" value="Genomic_DNA"/>
</dbReference>
<keyword evidence="9 10" id="KW-0742">SOS response</keyword>
<feature type="domain" description="RecF/RecN/SMC N-terminal" evidence="12">
    <location>
        <begin position="31"/>
        <end position="393"/>
    </location>
</feature>
<evidence type="ECO:0000256" key="2">
    <source>
        <dbReference type="ARBA" id="ARBA00008016"/>
    </source>
</evidence>
<keyword evidence="4 9" id="KW-0963">Cytoplasm</keyword>
<gene>
    <name evidence="9" type="primary">recF</name>
    <name evidence="13" type="ORF">A7A08_02732</name>
</gene>
<dbReference type="GO" id="GO:0003697">
    <property type="term" value="F:single-stranded DNA binding"/>
    <property type="evidence" value="ECO:0007669"/>
    <property type="project" value="UniProtKB-UniRule"/>
</dbReference>
<comment type="function">
    <text evidence="9 10">The RecF protein is involved in DNA metabolism; it is required for DNA replication and normal SOS inducibility. RecF binds preferentially to single-stranded, linear DNA. It also seems to bind ATP.</text>
</comment>
<dbReference type="RefSeq" id="WP_083226773.1">
    <property type="nucleotide sequence ID" value="NZ_MASI01000008.1"/>
</dbReference>
<organism evidence="13 14">
    <name type="scientific">Methyloligella halotolerans</name>
    <dbReference type="NCBI Taxonomy" id="1177755"/>
    <lineage>
        <taxon>Bacteria</taxon>
        <taxon>Pseudomonadati</taxon>
        <taxon>Pseudomonadota</taxon>
        <taxon>Alphaproteobacteria</taxon>
        <taxon>Hyphomicrobiales</taxon>
        <taxon>Hyphomicrobiaceae</taxon>
        <taxon>Methyloligella</taxon>
    </lineage>
</organism>
<dbReference type="InterPro" id="IPR003395">
    <property type="entry name" value="RecF/RecN/SMC_N"/>
</dbReference>
<feature type="region of interest" description="Disordered" evidence="11">
    <location>
        <begin position="1"/>
        <end position="24"/>
    </location>
</feature>
<reference evidence="13 14" key="1">
    <citation type="submission" date="2016-07" db="EMBL/GenBank/DDBJ databases">
        <title>Draft genome sequence of Methyloligella halotolerans C2T (VKM B-2706T=CCUG 61687T=DSM 25045T), a halotolerant polyhydroxybutyrate accumulating methylotroph.</title>
        <authorList>
            <person name="Vasilenko O.V."/>
            <person name="Doronina N.V."/>
            <person name="Poroshina M.N."/>
            <person name="Tarlachkov S.V."/>
            <person name="Trotsenko Y.A."/>
        </authorList>
    </citation>
    <scope>NUCLEOTIDE SEQUENCE [LARGE SCALE GENOMIC DNA]</scope>
    <source>
        <strain evidence="13 14">VKM B-2706</strain>
    </source>
</reference>
<evidence type="ECO:0000256" key="6">
    <source>
        <dbReference type="ARBA" id="ARBA00022741"/>
    </source>
</evidence>
<evidence type="ECO:0000256" key="9">
    <source>
        <dbReference type="HAMAP-Rule" id="MF_00365"/>
    </source>
</evidence>
<evidence type="ECO:0000256" key="8">
    <source>
        <dbReference type="ARBA" id="ARBA00023125"/>
    </source>
</evidence>
<keyword evidence="9 10" id="KW-0234">DNA repair</keyword>
<dbReference type="InterPro" id="IPR042174">
    <property type="entry name" value="RecF_2"/>
</dbReference>
<dbReference type="InterPro" id="IPR001238">
    <property type="entry name" value="DNA-binding_RecF"/>
</dbReference>
<keyword evidence="8 9" id="KW-0238">DNA-binding</keyword>
<accession>A0A1E2RVT0</accession>
<comment type="similarity">
    <text evidence="2 9 10">Belongs to the RecF family.</text>
</comment>